<proteinExistence type="inferred from homology"/>
<dbReference type="GO" id="GO:0005743">
    <property type="term" value="C:mitochondrial inner membrane"/>
    <property type="evidence" value="ECO:0007669"/>
    <property type="project" value="UniProtKB-SubCell"/>
</dbReference>
<evidence type="ECO:0000256" key="11">
    <source>
        <dbReference type="ARBA" id="ARBA00044247"/>
    </source>
</evidence>
<evidence type="ECO:0000256" key="9">
    <source>
        <dbReference type="ARBA" id="ARBA00023128"/>
    </source>
</evidence>
<dbReference type="InterPro" id="IPR008027">
    <property type="entry name" value="QCR9"/>
</dbReference>
<gene>
    <name evidence="13" type="ORF">BCR33DRAFT_779443</name>
</gene>
<dbReference type="Pfam" id="PF05365">
    <property type="entry name" value="UCR_UQCRX_QCR9"/>
    <property type="match status" value="1"/>
</dbReference>
<evidence type="ECO:0000256" key="7">
    <source>
        <dbReference type="ARBA" id="ARBA00022982"/>
    </source>
</evidence>
<evidence type="ECO:0000256" key="8">
    <source>
        <dbReference type="ARBA" id="ARBA00022989"/>
    </source>
</evidence>
<comment type="function">
    <text evidence="12">Component of the ubiquinol-cytochrome c oxidoreductase, a multisubunit transmembrane complex that is part of the mitochondrial electron transport chain which drives oxidative phosphorylation. The complex plays an important role in the uptake of multiple carbon sources present in different host niches.</text>
</comment>
<evidence type="ECO:0000256" key="6">
    <source>
        <dbReference type="ARBA" id="ARBA00022792"/>
    </source>
</evidence>
<dbReference type="InterPro" id="IPR036656">
    <property type="entry name" value="QCR9_sf"/>
</dbReference>
<keyword evidence="4 12" id="KW-0679">Respiratory chain</keyword>
<keyword evidence="5" id="KW-0812">Transmembrane</keyword>
<evidence type="ECO:0000313" key="14">
    <source>
        <dbReference type="Proteomes" id="UP000193642"/>
    </source>
</evidence>
<keyword evidence="10" id="KW-0472">Membrane</keyword>
<dbReference type="OrthoDB" id="44067at2759"/>
<evidence type="ECO:0000256" key="2">
    <source>
        <dbReference type="ARBA" id="ARBA00007856"/>
    </source>
</evidence>
<comment type="caution">
    <text evidence="13">The sequence shown here is derived from an EMBL/GenBank/DDBJ whole genome shotgun (WGS) entry which is preliminary data.</text>
</comment>
<keyword evidence="14" id="KW-1185">Reference proteome</keyword>
<dbReference type="GO" id="GO:0045275">
    <property type="term" value="C:respiratory chain complex III"/>
    <property type="evidence" value="ECO:0007669"/>
    <property type="project" value="UniProtKB-UniRule"/>
</dbReference>
<dbReference type="GO" id="GO:0006122">
    <property type="term" value="P:mitochondrial electron transport, ubiquinol to cytochrome c"/>
    <property type="evidence" value="ECO:0007669"/>
    <property type="project" value="UniProtKB-UniRule"/>
</dbReference>
<evidence type="ECO:0000256" key="4">
    <source>
        <dbReference type="ARBA" id="ARBA00022660"/>
    </source>
</evidence>
<keyword evidence="6 12" id="KW-0999">Mitochondrion inner membrane</keyword>
<reference evidence="13 14" key="1">
    <citation type="submission" date="2016-07" db="EMBL/GenBank/DDBJ databases">
        <title>Pervasive Adenine N6-methylation of Active Genes in Fungi.</title>
        <authorList>
            <consortium name="DOE Joint Genome Institute"/>
            <person name="Mondo S.J."/>
            <person name="Dannebaum R.O."/>
            <person name="Kuo R.C."/>
            <person name="Labutti K."/>
            <person name="Haridas S."/>
            <person name="Kuo A."/>
            <person name="Salamov A."/>
            <person name="Ahrendt S.R."/>
            <person name="Lipzen A."/>
            <person name="Sullivan W."/>
            <person name="Andreopoulos W.B."/>
            <person name="Clum A."/>
            <person name="Lindquist E."/>
            <person name="Daum C."/>
            <person name="Ramamoorthy G.K."/>
            <person name="Gryganskyi A."/>
            <person name="Culley D."/>
            <person name="Magnuson J.K."/>
            <person name="James T.Y."/>
            <person name="O'Malley M.A."/>
            <person name="Stajich J.E."/>
            <person name="Spatafora J.W."/>
            <person name="Visel A."/>
            <person name="Grigoriev I.V."/>
        </authorList>
    </citation>
    <scope>NUCLEOTIDE SEQUENCE [LARGE SCALE GENOMIC DNA]</scope>
    <source>
        <strain evidence="13 14">JEL800</strain>
    </source>
</reference>
<name>A0A1Y2D1U0_9FUNG</name>
<keyword evidence="3 12" id="KW-0813">Transport</keyword>
<dbReference type="EMBL" id="MCGO01000002">
    <property type="protein sequence ID" value="ORY53094.1"/>
    <property type="molecule type" value="Genomic_DNA"/>
</dbReference>
<organism evidence="13 14">
    <name type="scientific">Rhizoclosmatium globosum</name>
    <dbReference type="NCBI Taxonomy" id="329046"/>
    <lineage>
        <taxon>Eukaryota</taxon>
        <taxon>Fungi</taxon>
        <taxon>Fungi incertae sedis</taxon>
        <taxon>Chytridiomycota</taxon>
        <taxon>Chytridiomycota incertae sedis</taxon>
        <taxon>Chytridiomycetes</taxon>
        <taxon>Chytridiales</taxon>
        <taxon>Chytriomycetaceae</taxon>
        <taxon>Rhizoclosmatium</taxon>
    </lineage>
</organism>
<evidence type="ECO:0000313" key="13">
    <source>
        <dbReference type="EMBL" id="ORY53094.1"/>
    </source>
</evidence>
<dbReference type="PANTHER" id="PTHR12980">
    <property type="entry name" value="UBIQUINOL-CYTOCHROME C REDUCTASE COMPLEX, SUBUNIT X"/>
    <property type="match status" value="1"/>
</dbReference>
<keyword evidence="7 12" id="KW-0249">Electron transport</keyword>
<evidence type="ECO:0000256" key="1">
    <source>
        <dbReference type="ARBA" id="ARBA00004434"/>
    </source>
</evidence>
<dbReference type="FunFam" id="1.20.5.260:FF:000001">
    <property type="entry name" value="Cytochrome b-c1 complex subunit 9"/>
    <property type="match status" value="1"/>
</dbReference>
<evidence type="ECO:0000256" key="3">
    <source>
        <dbReference type="ARBA" id="ARBA00022448"/>
    </source>
</evidence>
<dbReference type="PANTHER" id="PTHR12980:SF0">
    <property type="entry name" value="CYTOCHROME B-C1 COMPLEX SUBUNIT 9"/>
    <property type="match status" value="1"/>
</dbReference>
<accession>A0A1Y2D1U0</accession>
<evidence type="ECO:0000256" key="5">
    <source>
        <dbReference type="ARBA" id="ARBA00022692"/>
    </source>
</evidence>
<comment type="subcellular location">
    <subcellularLocation>
        <location evidence="1 12">Mitochondrion inner membrane</location>
        <topology evidence="1 12">Single-pass membrane protein</topology>
    </subcellularLocation>
</comment>
<dbReference type="SUPFAM" id="SSF81514">
    <property type="entry name" value="Subunit X (non-heme 7 kDa protein) of cytochrome bc1 complex (Ubiquinol-cytochrome c reductase)"/>
    <property type="match status" value="1"/>
</dbReference>
<dbReference type="Proteomes" id="UP000193642">
    <property type="component" value="Unassembled WGS sequence"/>
</dbReference>
<evidence type="ECO:0000256" key="12">
    <source>
        <dbReference type="RuleBase" id="RU368056"/>
    </source>
</evidence>
<comment type="subunit">
    <text evidence="12">Component of the ubiquinol-cytochrome c oxidoreductase (cytochrome b-c1 complex, complex III, CIII), a multisubunit enzyme composed of 3 respiratory subunits cytochrome b, cytochrome c1 and Rieske protein, 2 core protein subunits, and additional low-molecular weight protein subunits.</text>
</comment>
<dbReference type="Gene3D" id="1.20.5.260">
    <property type="entry name" value="Cytochrome b-c1 complex subunit 9"/>
    <property type="match status" value="1"/>
</dbReference>
<sequence length="72" mass="8288">MANVLRMYLCHDIATVICTPTRILPPQLELIASIFVGAFAFEVAFEEGANALWDSWNKGRQWKDIRSKYIQE</sequence>
<keyword evidence="8" id="KW-1133">Transmembrane helix</keyword>
<keyword evidence="9 12" id="KW-0496">Mitochondrion</keyword>
<protein>
    <recommendedName>
        <fullName evidence="11 12">Complex III subunit 9</fullName>
    </recommendedName>
</protein>
<comment type="similarity">
    <text evidence="2 12">Belongs to the UQCR10/QCR9 family.</text>
</comment>
<dbReference type="STRING" id="329046.A0A1Y2D1U0"/>
<dbReference type="AlphaFoldDB" id="A0A1Y2D1U0"/>
<evidence type="ECO:0000256" key="10">
    <source>
        <dbReference type="ARBA" id="ARBA00023136"/>
    </source>
</evidence>